<name>A0A0N4V9M5_ENTVE</name>
<evidence type="ECO:0000313" key="3">
    <source>
        <dbReference type="Proteomes" id="UP000274131"/>
    </source>
</evidence>
<reference evidence="4" key="1">
    <citation type="submission" date="2017-02" db="UniProtKB">
        <authorList>
            <consortium name="WormBaseParasite"/>
        </authorList>
    </citation>
    <scope>IDENTIFICATION</scope>
</reference>
<gene>
    <name evidence="2" type="ORF">EVEC_LOCUS6668</name>
</gene>
<dbReference type="WBParaSite" id="EVEC_0000714301-mRNA-1">
    <property type="protein sequence ID" value="EVEC_0000714301-mRNA-1"/>
    <property type="gene ID" value="EVEC_0000714301"/>
</dbReference>
<proteinExistence type="predicted"/>
<dbReference type="Proteomes" id="UP000274131">
    <property type="component" value="Unassembled WGS sequence"/>
</dbReference>
<feature type="domain" description="SGNH" evidence="1">
    <location>
        <begin position="81"/>
        <end position="159"/>
    </location>
</feature>
<organism evidence="4">
    <name type="scientific">Enterobius vermicularis</name>
    <name type="common">Human pinworm</name>
    <dbReference type="NCBI Taxonomy" id="51028"/>
    <lineage>
        <taxon>Eukaryota</taxon>
        <taxon>Metazoa</taxon>
        <taxon>Ecdysozoa</taxon>
        <taxon>Nematoda</taxon>
        <taxon>Chromadorea</taxon>
        <taxon>Rhabditida</taxon>
        <taxon>Spirurina</taxon>
        <taxon>Oxyuridomorpha</taxon>
        <taxon>Oxyuroidea</taxon>
        <taxon>Oxyuridae</taxon>
        <taxon>Enterobius</taxon>
    </lineage>
</organism>
<evidence type="ECO:0000259" key="1">
    <source>
        <dbReference type="Pfam" id="PF19040"/>
    </source>
</evidence>
<reference evidence="2 3" key="2">
    <citation type="submission" date="2018-10" db="EMBL/GenBank/DDBJ databases">
        <authorList>
            <consortium name="Pathogen Informatics"/>
        </authorList>
    </citation>
    <scope>NUCLEOTIDE SEQUENCE [LARGE SCALE GENOMIC DNA]</scope>
</reference>
<dbReference type="AlphaFoldDB" id="A0A0N4V9M5"/>
<dbReference type="Pfam" id="PF19040">
    <property type="entry name" value="SGNH"/>
    <property type="match status" value="1"/>
</dbReference>
<accession>A0A0N4V9M5</accession>
<protein>
    <submittedName>
        <fullName evidence="4">SGNH domain-containing protein</fullName>
    </submittedName>
</protein>
<evidence type="ECO:0000313" key="4">
    <source>
        <dbReference type="WBParaSite" id="EVEC_0000714301-mRNA-1"/>
    </source>
</evidence>
<dbReference type="InterPro" id="IPR043968">
    <property type="entry name" value="SGNH"/>
</dbReference>
<sequence>MFTTVKKAKCYQFHDTSYFPTNITDSVRLKAIEENKSFMKASMPVYKVEKNLIDPLHEKYFVEPKIKIGFHDYFKGIGQWSVAVVGNSYAFYAFSAVVEAAHKNAKEIRLLANHQCLPFFDAWKGAPSLPLQEQCSIYFDTTVALLNEMKPDIIILIFSLLIKSFEKTLEEQFVKKEARKTKEDLMPTHLLNIICRAFDPENLFSFYDFGQHFNQYANRCFRRLYRDTFDEMIVDFQTFYTTNASAFSSKMILCWVIDVSQYCHCHKCHIRYPLTEFISLQLYNKMEKWQGDSCTSRIEIYNYCAPATVINNLKQMDQERKKDSPHPKINCIFYTHTNDATNRKAERIWSYQMYFIVEEYKVLTVPRQFSFVKSKTFFYRKTITVAQNVKDVAIVTSICTQETSFKKTLKENTMQRKTTNDEPDKKVLTGSDFEIFSAFIPELTETKIE</sequence>
<evidence type="ECO:0000313" key="2">
    <source>
        <dbReference type="EMBL" id="VDD91917.1"/>
    </source>
</evidence>
<dbReference type="EMBL" id="UXUI01008601">
    <property type="protein sequence ID" value="VDD91917.1"/>
    <property type="molecule type" value="Genomic_DNA"/>
</dbReference>
<keyword evidence="3" id="KW-1185">Reference proteome</keyword>